<dbReference type="EMBL" id="FTNE01000001">
    <property type="protein sequence ID" value="SIQ03631.1"/>
    <property type="molecule type" value="Genomic_DNA"/>
</dbReference>
<feature type="transmembrane region" description="Helical" evidence="6">
    <location>
        <begin position="18"/>
        <end position="38"/>
    </location>
</feature>
<dbReference type="RefSeq" id="WP_245594212.1">
    <property type="nucleotide sequence ID" value="NZ_FTNE01000001.1"/>
</dbReference>
<dbReference type="PANTHER" id="PTHR23427">
    <property type="entry name" value="SURFEIT LOCUS PROTEIN"/>
    <property type="match status" value="1"/>
</dbReference>
<sequence length="242" mass="26667">MPDPVIDQAPPRARWRRLIGMGVFSLVMLVLLLTLGVWQVHRWHYKDRIQREIIAAQLLPPIRLPPHPTPYQKVAISGHWLATKAAFFADQIRNSPAGPLQGSQLIMPFQRRNGDVVMVDLGWVQGTTPQPSPVPAGPAVVSGYVQAAQNFGPFAAKSNAAKRMFYTLDPRQIGAALGLHHVQNFTLIMLGPQPIAGGPIPAASLPQPPNNSQQYALTWFGLALVVVLEFLFYARKQLKEPA</sequence>
<evidence type="ECO:0000313" key="7">
    <source>
        <dbReference type="EMBL" id="SIQ03631.1"/>
    </source>
</evidence>
<dbReference type="PROSITE" id="PS50895">
    <property type="entry name" value="SURF1"/>
    <property type="match status" value="1"/>
</dbReference>
<dbReference type="InterPro" id="IPR002994">
    <property type="entry name" value="Surf1/Shy1"/>
</dbReference>
<evidence type="ECO:0000256" key="3">
    <source>
        <dbReference type="ARBA" id="ARBA00022692"/>
    </source>
</evidence>
<dbReference type="Proteomes" id="UP000186308">
    <property type="component" value="Unassembled WGS sequence"/>
</dbReference>
<keyword evidence="3 6" id="KW-0812">Transmembrane</keyword>
<reference evidence="7 8" key="1">
    <citation type="submission" date="2017-01" db="EMBL/GenBank/DDBJ databases">
        <authorList>
            <person name="Varghese N."/>
            <person name="Submissions S."/>
        </authorList>
    </citation>
    <scope>NUCLEOTIDE SEQUENCE [LARGE SCALE GENOMIC DNA]</scope>
    <source>
        <strain evidence="7 8">ATCC 35905</strain>
    </source>
</reference>
<accession>A0A8G2FEW9</accession>
<feature type="transmembrane region" description="Helical" evidence="6">
    <location>
        <begin position="215"/>
        <end position="234"/>
    </location>
</feature>
<comment type="similarity">
    <text evidence="2 6">Belongs to the SURF1 family.</text>
</comment>
<evidence type="ECO:0000256" key="4">
    <source>
        <dbReference type="ARBA" id="ARBA00022989"/>
    </source>
</evidence>
<evidence type="ECO:0000256" key="5">
    <source>
        <dbReference type="ARBA" id="ARBA00023136"/>
    </source>
</evidence>
<comment type="caution">
    <text evidence="7">The sequence shown here is derived from an EMBL/GenBank/DDBJ whole genome shotgun (WGS) entry which is preliminary data.</text>
</comment>
<protein>
    <recommendedName>
        <fullName evidence="6">SURF1-like protein</fullName>
    </recommendedName>
</protein>
<dbReference type="CDD" id="cd06662">
    <property type="entry name" value="SURF1"/>
    <property type="match status" value="1"/>
</dbReference>
<dbReference type="PANTHER" id="PTHR23427:SF2">
    <property type="entry name" value="SURFEIT LOCUS PROTEIN 1"/>
    <property type="match status" value="1"/>
</dbReference>
<organism evidence="7 8">
    <name type="scientific">Acidiphilium rubrum</name>
    <dbReference type="NCBI Taxonomy" id="526"/>
    <lineage>
        <taxon>Bacteria</taxon>
        <taxon>Pseudomonadati</taxon>
        <taxon>Pseudomonadota</taxon>
        <taxon>Alphaproteobacteria</taxon>
        <taxon>Acetobacterales</taxon>
        <taxon>Acidocellaceae</taxon>
        <taxon>Acidiphilium</taxon>
    </lineage>
</organism>
<keyword evidence="5 6" id="KW-0472">Membrane</keyword>
<evidence type="ECO:0000256" key="2">
    <source>
        <dbReference type="ARBA" id="ARBA00007165"/>
    </source>
</evidence>
<dbReference type="Pfam" id="PF02104">
    <property type="entry name" value="SURF1"/>
    <property type="match status" value="1"/>
</dbReference>
<evidence type="ECO:0000313" key="8">
    <source>
        <dbReference type="Proteomes" id="UP000186308"/>
    </source>
</evidence>
<keyword evidence="6" id="KW-1003">Cell membrane</keyword>
<name>A0A8G2FEW9_ACIRU</name>
<evidence type="ECO:0000256" key="1">
    <source>
        <dbReference type="ARBA" id="ARBA00004370"/>
    </source>
</evidence>
<comment type="subcellular location">
    <subcellularLocation>
        <location evidence="6">Cell membrane</location>
        <topology evidence="6">Multi-pass membrane protein</topology>
    </subcellularLocation>
    <subcellularLocation>
        <location evidence="1">Membrane</location>
    </subcellularLocation>
</comment>
<dbReference type="AlphaFoldDB" id="A0A8G2FEW9"/>
<dbReference type="GO" id="GO:0005886">
    <property type="term" value="C:plasma membrane"/>
    <property type="evidence" value="ECO:0007669"/>
    <property type="project" value="UniProtKB-SubCell"/>
</dbReference>
<keyword evidence="4 6" id="KW-1133">Transmembrane helix</keyword>
<gene>
    <name evidence="7" type="ORF">SAMN05421828_10132</name>
</gene>
<evidence type="ECO:0000256" key="6">
    <source>
        <dbReference type="RuleBase" id="RU363076"/>
    </source>
</evidence>
<dbReference type="InterPro" id="IPR045214">
    <property type="entry name" value="Surf1/Surf4"/>
</dbReference>
<keyword evidence="8" id="KW-1185">Reference proteome</keyword>
<proteinExistence type="inferred from homology"/>